<dbReference type="Proteomes" id="UP000239757">
    <property type="component" value="Unassembled WGS sequence"/>
</dbReference>
<feature type="compositionally biased region" description="Acidic residues" evidence="2">
    <location>
        <begin position="53"/>
        <end position="63"/>
    </location>
</feature>
<dbReference type="EMBL" id="KZ662760">
    <property type="protein sequence ID" value="PPS19508.1"/>
    <property type="molecule type" value="Genomic_DNA"/>
</dbReference>
<evidence type="ECO:0000256" key="2">
    <source>
        <dbReference type="SAM" id="MobiDB-lite"/>
    </source>
</evidence>
<dbReference type="OrthoDB" id="1094981at2759"/>
<evidence type="ECO:0000313" key="4">
    <source>
        <dbReference type="Proteomes" id="UP000239757"/>
    </source>
</evidence>
<feature type="region of interest" description="Disordered" evidence="2">
    <location>
        <begin position="43"/>
        <end position="74"/>
    </location>
</feature>
<evidence type="ECO:0000313" key="3">
    <source>
        <dbReference type="EMBL" id="PPS19508.1"/>
    </source>
</evidence>
<keyword evidence="1" id="KW-0175">Coiled coil</keyword>
<gene>
    <name evidence="3" type="ORF">GOBAR_AA01103</name>
</gene>
<sequence>MLMKFISVSETHFQNTETTLKNQQASIQGLENQIGQLEKMISERPQGSLPSDTENEEELTEFESEPRQETVVSNGKVDEIPQKNVTKPRSSLHRTNHEERRLQIDELDEWQTHVKEKPRIHDEPKRLHHELKDETNQFKIDNQVLLDKTDPRIATSEHNVNGATPFTVVNIFPYGTVEVNHSKFGTFKVNITRLKPYVDNRIDSEKEEFQLREPS</sequence>
<accession>A0A2P5YV62</accession>
<name>A0A2P5YV62_GOSBA</name>
<protein>
    <submittedName>
        <fullName evidence="3">Uncharacterized protein</fullName>
    </submittedName>
</protein>
<dbReference type="AlphaFoldDB" id="A0A2P5YV62"/>
<proteinExistence type="predicted"/>
<feature type="coiled-coil region" evidence="1">
    <location>
        <begin position="13"/>
        <end position="40"/>
    </location>
</feature>
<evidence type="ECO:0000256" key="1">
    <source>
        <dbReference type="SAM" id="Coils"/>
    </source>
</evidence>
<reference evidence="3 4" key="1">
    <citation type="submission" date="2015-01" db="EMBL/GenBank/DDBJ databases">
        <title>Genome of allotetraploid Gossypium barbadense reveals genomic plasticity and fiber elongation in cotton evolution.</title>
        <authorList>
            <person name="Chen X."/>
            <person name="Liu X."/>
            <person name="Zhao B."/>
            <person name="Zheng H."/>
            <person name="Hu Y."/>
            <person name="Lu G."/>
            <person name="Yang C."/>
            <person name="Chen J."/>
            <person name="Shan C."/>
            <person name="Zhang L."/>
            <person name="Zhou Y."/>
            <person name="Wang L."/>
            <person name="Guo W."/>
            <person name="Bai Y."/>
            <person name="Ruan J."/>
            <person name="Shangguan X."/>
            <person name="Mao Y."/>
            <person name="Jiang J."/>
            <person name="Zhu Y."/>
            <person name="Lei J."/>
            <person name="Kang H."/>
            <person name="Chen S."/>
            <person name="He X."/>
            <person name="Wang R."/>
            <person name="Wang Y."/>
            <person name="Chen J."/>
            <person name="Wang L."/>
            <person name="Yu S."/>
            <person name="Wang B."/>
            <person name="Wei J."/>
            <person name="Song S."/>
            <person name="Lu X."/>
            <person name="Gao Z."/>
            <person name="Gu W."/>
            <person name="Deng X."/>
            <person name="Ma D."/>
            <person name="Wang S."/>
            <person name="Liang W."/>
            <person name="Fang L."/>
            <person name="Cai C."/>
            <person name="Zhu X."/>
            <person name="Zhou B."/>
            <person name="Zhang Y."/>
            <person name="Chen Z."/>
            <person name="Xu S."/>
            <person name="Zhu R."/>
            <person name="Wang S."/>
            <person name="Zhang T."/>
            <person name="Zhao G."/>
        </authorList>
    </citation>
    <scope>NUCLEOTIDE SEQUENCE [LARGE SCALE GENOMIC DNA]</scope>
    <source>
        <strain evidence="4">cv. Xinhai21</strain>
        <tissue evidence="3">Leaf</tissue>
    </source>
</reference>
<organism evidence="3 4">
    <name type="scientific">Gossypium barbadense</name>
    <name type="common">Sea Island cotton</name>
    <name type="synonym">Hibiscus barbadensis</name>
    <dbReference type="NCBI Taxonomy" id="3634"/>
    <lineage>
        <taxon>Eukaryota</taxon>
        <taxon>Viridiplantae</taxon>
        <taxon>Streptophyta</taxon>
        <taxon>Embryophyta</taxon>
        <taxon>Tracheophyta</taxon>
        <taxon>Spermatophyta</taxon>
        <taxon>Magnoliopsida</taxon>
        <taxon>eudicotyledons</taxon>
        <taxon>Gunneridae</taxon>
        <taxon>Pentapetalae</taxon>
        <taxon>rosids</taxon>
        <taxon>malvids</taxon>
        <taxon>Malvales</taxon>
        <taxon>Malvaceae</taxon>
        <taxon>Malvoideae</taxon>
        <taxon>Gossypium</taxon>
    </lineage>
</organism>